<organism evidence="7 8">
    <name type="scientific">Phialophora macrospora</name>
    <dbReference type="NCBI Taxonomy" id="1851006"/>
    <lineage>
        <taxon>Eukaryota</taxon>
        <taxon>Fungi</taxon>
        <taxon>Dikarya</taxon>
        <taxon>Ascomycota</taxon>
        <taxon>Pezizomycotina</taxon>
        <taxon>Eurotiomycetes</taxon>
        <taxon>Chaetothyriomycetidae</taxon>
        <taxon>Chaetothyriales</taxon>
        <taxon>Herpotrichiellaceae</taxon>
        <taxon>Phialophora</taxon>
    </lineage>
</organism>
<sequence length="515" mass="59027">MSKARLRTKTGCFTCRRRRLKCSEERPCCRNCSSAERECTWPTTRDLYDRRHRSRRHLVDSSPEQGDTDSLEYDDTQAQQVSTKWNRVVQANPTMRTTIRSEQELGLFNYYLDRFLRLVLLPRAHPGFYFSYRSEIAPLILHCDSVKFAILACCASNRFMFGKDVQFRENSLKYYSRAVKEVNQALAKLTSDHDCPGDPLLVTVQYLYIYTLWGPDTVNDAPKHVAGAMKLLTLRYKNASDSVDMSSAYDRVLVESVLYQSFLLAMRNPFSPNFPIDSYFLERTEEVLESLTFWEASAAANSPVLGIPIPLYRLLLNVVQYGKTPSQTSLVVGAELKAQMRSWEELVLEVEEPNQSPTVTGPPEHPHWDAVALYILAGSLLLDWIMEMFESPSSQPNFPTPIRRYSTSIPDISPISPPTPPPPRWQLFYALSILRRPSRKNSWTRCYLSSWPTMVLGYAVDNDEDVGLIKQVLCSMRHCLGYGEVERILAELEVTWSQRRGGCTPDLDVPDQIFH</sequence>
<dbReference type="PROSITE" id="PS00463">
    <property type="entry name" value="ZN2_CY6_FUNGAL_1"/>
    <property type="match status" value="1"/>
</dbReference>
<evidence type="ECO:0000256" key="4">
    <source>
        <dbReference type="ARBA" id="ARBA00023163"/>
    </source>
</evidence>
<feature type="domain" description="Zn(2)-C6 fungal-type" evidence="6">
    <location>
        <begin position="11"/>
        <end position="41"/>
    </location>
</feature>
<dbReference type="PANTHER" id="PTHR37534:SF46">
    <property type="entry name" value="ZN(II)2CYS6 TRANSCRIPTION FACTOR (EUROFUNG)"/>
    <property type="match status" value="1"/>
</dbReference>
<dbReference type="PROSITE" id="PS50048">
    <property type="entry name" value="ZN2_CY6_FUNGAL_2"/>
    <property type="match status" value="1"/>
</dbReference>
<dbReference type="Pfam" id="PF00172">
    <property type="entry name" value="Zn_clus"/>
    <property type="match status" value="1"/>
</dbReference>
<dbReference type="HOGENOM" id="CLU_023417_3_0_1"/>
<dbReference type="Gene3D" id="4.10.240.10">
    <property type="entry name" value="Zn(2)-C6 fungal-type DNA-binding domain"/>
    <property type="match status" value="1"/>
</dbReference>
<keyword evidence="4" id="KW-0804">Transcription</keyword>
<dbReference type="STRING" id="5601.A0A0D2D929"/>
<name>A0A0D2D929_9EURO</name>
<dbReference type="EMBL" id="KN846956">
    <property type="protein sequence ID" value="KIW74046.1"/>
    <property type="molecule type" value="Genomic_DNA"/>
</dbReference>
<dbReference type="GO" id="GO:0000981">
    <property type="term" value="F:DNA-binding transcription factor activity, RNA polymerase II-specific"/>
    <property type="evidence" value="ECO:0007669"/>
    <property type="project" value="InterPro"/>
</dbReference>
<evidence type="ECO:0000256" key="1">
    <source>
        <dbReference type="ARBA" id="ARBA00004123"/>
    </source>
</evidence>
<dbReference type="AlphaFoldDB" id="A0A0D2D929"/>
<comment type="subcellular location">
    <subcellularLocation>
        <location evidence="1">Nucleus</location>
    </subcellularLocation>
</comment>
<proteinExistence type="predicted"/>
<dbReference type="InterPro" id="IPR021858">
    <property type="entry name" value="Fun_TF"/>
</dbReference>
<dbReference type="Proteomes" id="UP000054266">
    <property type="component" value="Unassembled WGS sequence"/>
</dbReference>
<evidence type="ECO:0000259" key="6">
    <source>
        <dbReference type="PROSITE" id="PS50048"/>
    </source>
</evidence>
<keyword evidence="3" id="KW-0238">DNA-binding</keyword>
<dbReference type="GO" id="GO:0008270">
    <property type="term" value="F:zinc ion binding"/>
    <property type="evidence" value="ECO:0007669"/>
    <property type="project" value="InterPro"/>
</dbReference>
<evidence type="ECO:0000256" key="2">
    <source>
        <dbReference type="ARBA" id="ARBA00023015"/>
    </source>
</evidence>
<dbReference type="SUPFAM" id="SSF57701">
    <property type="entry name" value="Zn2/Cys6 DNA-binding domain"/>
    <property type="match status" value="1"/>
</dbReference>
<dbReference type="GO" id="GO:0005634">
    <property type="term" value="C:nucleus"/>
    <property type="evidence" value="ECO:0007669"/>
    <property type="project" value="UniProtKB-SubCell"/>
</dbReference>
<dbReference type="InterPro" id="IPR036864">
    <property type="entry name" value="Zn2-C6_fun-type_DNA-bd_sf"/>
</dbReference>
<reference evidence="7 8" key="1">
    <citation type="submission" date="2015-01" db="EMBL/GenBank/DDBJ databases">
        <title>The Genome Sequence of Capronia semiimmersa CBS27337.</title>
        <authorList>
            <consortium name="The Broad Institute Genomics Platform"/>
            <person name="Cuomo C."/>
            <person name="de Hoog S."/>
            <person name="Gorbushina A."/>
            <person name="Stielow B."/>
            <person name="Teixiera M."/>
            <person name="Abouelleil A."/>
            <person name="Chapman S.B."/>
            <person name="Priest M."/>
            <person name="Young S.K."/>
            <person name="Wortman J."/>
            <person name="Nusbaum C."/>
            <person name="Birren B."/>
        </authorList>
    </citation>
    <scope>NUCLEOTIDE SEQUENCE [LARGE SCALE GENOMIC DNA]</scope>
    <source>
        <strain evidence="7 8">CBS 27337</strain>
    </source>
</reference>
<gene>
    <name evidence="7" type="ORF">PV04_02114</name>
</gene>
<dbReference type="PANTHER" id="PTHR37534">
    <property type="entry name" value="TRANSCRIPTIONAL ACTIVATOR PROTEIN UGA3"/>
    <property type="match status" value="1"/>
</dbReference>
<evidence type="ECO:0000256" key="5">
    <source>
        <dbReference type="ARBA" id="ARBA00023242"/>
    </source>
</evidence>
<dbReference type="CDD" id="cd00067">
    <property type="entry name" value="GAL4"/>
    <property type="match status" value="1"/>
</dbReference>
<dbReference type="GO" id="GO:0003677">
    <property type="term" value="F:DNA binding"/>
    <property type="evidence" value="ECO:0007669"/>
    <property type="project" value="UniProtKB-KW"/>
</dbReference>
<protein>
    <recommendedName>
        <fullName evidence="6">Zn(2)-C6 fungal-type domain-containing protein</fullName>
    </recommendedName>
</protein>
<keyword evidence="8" id="KW-1185">Reference proteome</keyword>
<evidence type="ECO:0000313" key="7">
    <source>
        <dbReference type="EMBL" id="KIW74046.1"/>
    </source>
</evidence>
<dbReference type="SMART" id="SM00066">
    <property type="entry name" value="GAL4"/>
    <property type="match status" value="1"/>
</dbReference>
<keyword evidence="2" id="KW-0805">Transcription regulation</keyword>
<dbReference type="Pfam" id="PF11951">
    <property type="entry name" value="Fungal_trans_2"/>
    <property type="match status" value="1"/>
</dbReference>
<keyword evidence="5" id="KW-0539">Nucleus</keyword>
<evidence type="ECO:0000313" key="8">
    <source>
        <dbReference type="Proteomes" id="UP000054266"/>
    </source>
</evidence>
<evidence type="ECO:0000256" key="3">
    <source>
        <dbReference type="ARBA" id="ARBA00023125"/>
    </source>
</evidence>
<dbReference type="InterPro" id="IPR001138">
    <property type="entry name" value="Zn2Cys6_DnaBD"/>
</dbReference>
<accession>A0A0D2D929</accession>